<accession>A0A650CRQ2</accession>
<dbReference type="InterPro" id="IPR002346">
    <property type="entry name" value="Mopterin_DH_FAD-bd"/>
</dbReference>
<dbReference type="PANTHER" id="PTHR42659:SF2">
    <property type="entry name" value="XANTHINE DEHYDROGENASE SUBUNIT C-RELATED"/>
    <property type="match status" value="1"/>
</dbReference>
<dbReference type="PANTHER" id="PTHR42659">
    <property type="entry name" value="XANTHINE DEHYDROGENASE SUBUNIT C-RELATED"/>
    <property type="match status" value="1"/>
</dbReference>
<dbReference type="InterPro" id="IPR051312">
    <property type="entry name" value="Diverse_Substr_Oxidored"/>
</dbReference>
<dbReference type="Pfam" id="PF00941">
    <property type="entry name" value="FAD_binding_5"/>
    <property type="match status" value="1"/>
</dbReference>
<sequence length="283" mass="31139">MYPPQLGYYRPVSLSDALDFLSNGDVKPLAGGQSLIPMLKFRILKPKFLLDLNPLKELNHISVGEDSVIIGATVTHDSLVKSGTVRIDLPLLHQSAKKVGDMQVRNMGTIGGSLANADPSADYPAVVTAYNAKLRLQSSKGVREVEAKDFFKGPYTTELREDELLVEIVFPKLKGYNYKYAKVVRRAGDFALVGMAVLAKVDGVMKDIRIAYTGVSDKPFRPYELEKSLLDTKPSENVIRDFAEKVASQVNTPSDSRGSSEYRKKVMKALTVNTLKEVLGVVS</sequence>
<dbReference type="GO" id="GO:0016491">
    <property type="term" value="F:oxidoreductase activity"/>
    <property type="evidence" value="ECO:0007669"/>
    <property type="project" value="UniProtKB-KW"/>
</dbReference>
<keyword evidence="1" id="KW-0285">Flavoprotein</keyword>
<dbReference type="GeneID" id="42799568"/>
<evidence type="ECO:0000256" key="3">
    <source>
        <dbReference type="ARBA" id="ARBA00023002"/>
    </source>
</evidence>
<evidence type="ECO:0000313" key="5">
    <source>
        <dbReference type="EMBL" id="QGR20425.1"/>
    </source>
</evidence>
<dbReference type="InterPro" id="IPR005107">
    <property type="entry name" value="CO_DH_flav_C"/>
</dbReference>
<keyword evidence="3" id="KW-0560">Oxidoreductase</keyword>
<gene>
    <name evidence="5" type="ORF">D1868_10810</name>
</gene>
<dbReference type="SUPFAM" id="SSF56176">
    <property type="entry name" value="FAD-binding/transporter-associated domain-like"/>
    <property type="match status" value="1"/>
</dbReference>
<name>A0A650CRQ2_9CREN</name>
<dbReference type="Gene3D" id="3.30.390.50">
    <property type="entry name" value="CO dehydrogenase flavoprotein, C-terminal domain"/>
    <property type="match status" value="1"/>
</dbReference>
<keyword evidence="2" id="KW-0274">FAD</keyword>
<dbReference type="Pfam" id="PF03450">
    <property type="entry name" value="CO_deh_flav_C"/>
    <property type="match status" value="1"/>
</dbReference>
<dbReference type="KEGG" id="sazo:D1868_10810"/>
<organism evidence="5 6">
    <name type="scientific">Stygiolobus azoricus</name>
    <dbReference type="NCBI Taxonomy" id="41675"/>
    <lineage>
        <taxon>Archaea</taxon>
        <taxon>Thermoproteota</taxon>
        <taxon>Thermoprotei</taxon>
        <taxon>Sulfolobales</taxon>
        <taxon>Sulfolobaceae</taxon>
        <taxon>Stygiolobus</taxon>
    </lineage>
</organism>
<dbReference type="AlphaFoldDB" id="A0A650CRQ2"/>
<evidence type="ECO:0000256" key="2">
    <source>
        <dbReference type="ARBA" id="ARBA00022827"/>
    </source>
</evidence>
<dbReference type="InterPro" id="IPR036683">
    <property type="entry name" value="CO_DH_flav_C_dom_sf"/>
</dbReference>
<dbReference type="EMBL" id="CP045483">
    <property type="protein sequence ID" value="QGR20425.1"/>
    <property type="molecule type" value="Genomic_DNA"/>
</dbReference>
<dbReference type="InterPro" id="IPR016166">
    <property type="entry name" value="FAD-bd_PCMH"/>
</dbReference>
<dbReference type="PROSITE" id="PS51387">
    <property type="entry name" value="FAD_PCMH"/>
    <property type="match status" value="1"/>
</dbReference>
<evidence type="ECO:0000259" key="4">
    <source>
        <dbReference type="PROSITE" id="PS51387"/>
    </source>
</evidence>
<dbReference type="InterPro" id="IPR016167">
    <property type="entry name" value="FAD-bd_PCMH_sub1"/>
</dbReference>
<dbReference type="GO" id="GO:0071949">
    <property type="term" value="F:FAD binding"/>
    <property type="evidence" value="ECO:0007669"/>
    <property type="project" value="InterPro"/>
</dbReference>
<dbReference type="Gene3D" id="3.30.465.10">
    <property type="match status" value="1"/>
</dbReference>
<dbReference type="InterPro" id="IPR036318">
    <property type="entry name" value="FAD-bd_PCMH-like_sf"/>
</dbReference>
<dbReference type="SUPFAM" id="SSF55447">
    <property type="entry name" value="CO dehydrogenase flavoprotein C-terminal domain-like"/>
    <property type="match status" value="1"/>
</dbReference>
<dbReference type="SMART" id="SM01092">
    <property type="entry name" value="CO_deh_flav_C"/>
    <property type="match status" value="1"/>
</dbReference>
<dbReference type="InterPro" id="IPR053586">
    <property type="entry name" value="Glyceraldehyde_DH_medium"/>
</dbReference>
<dbReference type="RefSeq" id="WP_156007877.1">
    <property type="nucleotide sequence ID" value="NZ_CP045483.1"/>
</dbReference>
<evidence type="ECO:0000256" key="1">
    <source>
        <dbReference type="ARBA" id="ARBA00022630"/>
    </source>
</evidence>
<proteinExistence type="predicted"/>
<evidence type="ECO:0000313" key="6">
    <source>
        <dbReference type="Proteomes" id="UP000423396"/>
    </source>
</evidence>
<reference evidence="5 6" key="1">
    <citation type="submission" date="2019-10" db="EMBL/GenBank/DDBJ databases">
        <title>Genome Sequences from Six Type Strain Members of the Archaeal Family Sulfolobaceae: Acidianus ambivalens, Acidianus infernus, Metallosphaera prunae, Stygiolobus azoricus, Sulfolobus metallicus, and Sulfurisphaera ohwakuensis.</title>
        <authorList>
            <person name="Counts J.A."/>
            <person name="Kelly R.M."/>
        </authorList>
    </citation>
    <scope>NUCLEOTIDE SEQUENCE [LARGE SCALE GENOMIC DNA]</scope>
    <source>
        <strain evidence="5 6">FC6</strain>
    </source>
</reference>
<keyword evidence="6" id="KW-1185">Reference proteome</keyword>
<dbReference type="NCBIfam" id="NF041019">
    <property type="entry name" value="glyceraldDH_beta"/>
    <property type="match status" value="1"/>
</dbReference>
<dbReference type="FunFam" id="3.30.465.10:FF:000017">
    <property type="entry name" value="Xanthine dehydrogenase, FAD binding subunit"/>
    <property type="match status" value="1"/>
</dbReference>
<feature type="domain" description="FAD-binding PCMH-type" evidence="4">
    <location>
        <begin position="1"/>
        <end position="175"/>
    </location>
</feature>
<dbReference type="InterPro" id="IPR016169">
    <property type="entry name" value="FAD-bd_PCMH_sub2"/>
</dbReference>
<dbReference type="Gene3D" id="3.30.43.10">
    <property type="entry name" value="Uridine Diphospho-n-acetylenolpyruvylglucosamine Reductase, domain 2"/>
    <property type="match status" value="1"/>
</dbReference>
<dbReference type="OrthoDB" id="19205at2157"/>
<protein>
    <submittedName>
        <fullName evidence="5">Xanthine dehydrogenase family protein subunit M</fullName>
    </submittedName>
</protein>
<dbReference type="Proteomes" id="UP000423396">
    <property type="component" value="Chromosome"/>
</dbReference>